<dbReference type="GO" id="GO:0003700">
    <property type="term" value="F:DNA-binding transcription factor activity"/>
    <property type="evidence" value="ECO:0007669"/>
    <property type="project" value="UniProtKB-UniRule"/>
</dbReference>
<reference evidence="6 7" key="1">
    <citation type="submission" date="2007-05" db="EMBL/GenBank/DDBJ databases">
        <title>Complete sequence of chromosome of Acidiphilium cryptum JF-5.</title>
        <authorList>
            <consortium name="US DOE Joint Genome Institute"/>
            <person name="Copeland A."/>
            <person name="Lucas S."/>
            <person name="Lapidus A."/>
            <person name="Barry K."/>
            <person name="Detter J.C."/>
            <person name="Glavina del Rio T."/>
            <person name="Hammon N."/>
            <person name="Israni S."/>
            <person name="Dalin E."/>
            <person name="Tice H."/>
            <person name="Pitluck S."/>
            <person name="Sims D."/>
            <person name="Brettin T."/>
            <person name="Bruce D."/>
            <person name="Han C."/>
            <person name="Schmutz J."/>
            <person name="Larimer F."/>
            <person name="Land M."/>
            <person name="Hauser L."/>
            <person name="Kyrpides N."/>
            <person name="Kim E."/>
            <person name="Magnuson T."/>
            <person name="Richardson P."/>
        </authorList>
    </citation>
    <scope>NUCLEOTIDE SEQUENCE [LARGE SCALE GENOMIC DNA]</scope>
    <source>
        <strain evidence="6 7">JF-5</strain>
    </source>
</reference>
<dbReference type="InterPro" id="IPR036390">
    <property type="entry name" value="WH_DNA-bd_sf"/>
</dbReference>
<dbReference type="PANTHER" id="PTHR44846">
    <property type="entry name" value="MANNOSYL-D-GLYCERATE TRANSPORT/METABOLISM SYSTEM REPRESSOR MNGR-RELATED"/>
    <property type="match status" value="1"/>
</dbReference>
<proteinExistence type="predicted"/>
<keyword evidence="7" id="KW-1185">Reference proteome</keyword>
<dbReference type="eggNOG" id="COG2188">
    <property type="taxonomic scope" value="Bacteria"/>
</dbReference>
<dbReference type="Pfam" id="PF00392">
    <property type="entry name" value="GntR"/>
    <property type="match status" value="1"/>
</dbReference>
<dbReference type="InterPro" id="IPR036388">
    <property type="entry name" value="WH-like_DNA-bd_sf"/>
</dbReference>
<evidence type="ECO:0000313" key="7">
    <source>
        <dbReference type="Proteomes" id="UP000000245"/>
    </source>
</evidence>
<gene>
    <name evidence="6" type="ordered locus">Acry_1750</name>
</gene>
<dbReference type="GO" id="GO:0003677">
    <property type="term" value="F:DNA binding"/>
    <property type="evidence" value="ECO:0007669"/>
    <property type="project" value="UniProtKB-UniRule"/>
</dbReference>
<keyword evidence="1" id="KW-0805">Transcription regulation</keyword>
<accession>A5FZC2</accession>
<organism evidence="6 7">
    <name type="scientific">Acidiphilium cryptum (strain JF-5)</name>
    <dbReference type="NCBI Taxonomy" id="349163"/>
    <lineage>
        <taxon>Bacteria</taxon>
        <taxon>Pseudomonadati</taxon>
        <taxon>Pseudomonadota</taxon>
        <taxon>Alphaproteobacteria</taxon>
        <taxon>Acetobacterales</taxon>
        <taxon>Acidocellaceae</taxon>
        <taxon>Acidiphilium</taxon>
    </lineage>
</organism>
<dbReference type="InterPro" id="IPR000524">
    <property type="entry name" value="Tscrpt_reg_HTH_GntR"/>
</dbReference>
<dbReference type="RefSeq" id="WP_007422586.1">
    <property type="nucleotide sequence ID" value="NC_009484.1"/>
</dbReference>
<evidence type="ECO:0000256" key="2">
    <source>
        <dbReference type="ARBA" id="ARBA00023125"/>
    </source>
</evidence>
<dbReference type="GO" id="GO:0006547">
    <property type="term" value="P:L-histidine metabolic process"/>
    <property type="evidence" value="ECO:0007669"/>
    <property type="project" value="UniProtKB-UniRule"/>
</dbReference>
<dbReference type="Gene3D" id="1.10.10.10">
    <property type="entry name" value="Winged helix-like DNA-binding domain superfamily/Winged helix DNA-binding domain"/>
    <property type="match status" value="1"/>
</dbReference>
<dbReference type="InterPro" id="IPR010248">
    <property type="entry name" value="His_ut_repres"/>
</dbReference>
<dbReference type="SMART" id="SM00866">
    <property type="entry name" value="UTRA"/>
    <property type="match status" value="1"/>
</dbReference>
<evidence type="ECO:0000256" key="4">
    <source>
        <dbReference type="NCBIfam" id="TIGR02018"/>
    </source>
</evidence>
<evidence type="ECO:0000313" key="6">
    <source>
        <dbReference type="EMBL" id="ABQ30954.1"/>
    </source>
</evidence>
<dbReference type="CDD" id="cd07377">
    <property type="entry name" value="WHTH_GntR"/>
    <property type="match status" value="1"/>
</dbReference>
<dbReference type="InterPro" id="IPR028978">
    <property type="entry name" value="Chorismate_lyase_/UTRA_dom_sf"/>
</dbReference>
<dbReference type="PRINTS" id="PR00035">
    <property type="entry name" value="HTHGNTR"/>
</dbReference>
<dbReference type="NCBIfam" id="TIGR02018">
    <property type="entry name" value="his_ut_repres"/>
    <property type="match status" value="1"/>
</dbReference>
<dbReference type="HOGENOM" id="CLU_063236_0_0_5"/>
<dbReference type="SMART" id="SM00345">
    <property type="entry name" value="HTH_GNTR"/>
    <property type="match status" value="1"/>
</dbReference>
<dbReference type="PANTHER" id="PTHR44846:SF16">
    <property type="entry name" value="TRANSCRIPTIONAL REGULATOR PHNF-RELATED"/>
    <property type="match status" value="1"/>
</dbReference>
<dbReference type="Gene3D" id="3.40.1410.10">
    <property type="entry name" value="Chorismate lyase-like"/>
    <property type="match status" value="1"/>
</dbReference>
<dbReference type="STRING" id="349163.Acry_1750"/>
<keyword evidence="2" id="KW-0238">DNA-binding</keyword>
<evidence type="ECO:0000256" key="1">
    <source>
        <dbReference type="ARBA" id="ARBA00023015"/>
    </source>
</evidence>
<dbReference type="PROSITE" id="PS50949">
    <property type="entry name" value="HTH_GNTR"/>
    <property type="match status" value="1"/>
</dbReference>
<dbReference type="EMBL" id="CP000697">
    <property type="protein sequence ID" value="ABQ30954.1"/>
    <property type="molecule type" value="Genomic_DNA"/>
</dbReference>
<name>A5FZC2_ACICJ</name>
<dbReference type="InterPro" id="IPR050679">
    <property type="entry name" value="Bact_HTH_transcr_reg"/>
</dbReference>
<sequence>MAPPDREPAARVPLYARVKEAIVERIASGQIGPGGRLPSEHELMAEFGVSRMTAHRALRELSAAGLVARVQGRGSFAAPPRPRLEWLEIRDISDEIVASGHRHRVRVLAQEATRARADQALAFGLRPGARIFHATLLHYEDDVPVQIEDRLVSPRFAPDFLEQDFTKETVAAYLLRLGPATETEHVVYATTPSPEIRALLEIGRDEEQACLVVLRRTWSGGLPATQTEFIHPGARYALGTRSSMGDRPDGPAAP</sequence>
<dbReference type="GO" id="GO:0045892">
    <property type="term" value="P:negative regulation of DNA-templated transcription"/>
    <property type="evidence" value="ECO:0007669"/>
    <property type="project" value="UniProtKB-UniRule"/>
</dbReference>
<feature type="domain" description="HTH gntR-type" evidence="5">
    <location>
        <begin position="12"/>
        <end position="80"/>
    </location>
</feature>
<dbReference type="InterPro" id="IPR011663">
    <property type="entry name" value="UTRA"/>
</dbReference>
<protein>
    <recommendedName>
        <fullName evidence="4">Histidine utilization repressor</fullName>
    </recommendedName>
</protein>
<dbReference type="Pfam" id="PF07702">
    <property type="entry name" value="UTRA"/>
    <property type="match status" value="1"/>
</dbReference>
<dbReference type="KEGG" id="acr:Acry_1750"/>
<dbReference type="SUPFAM" id="SSF46785">
    <property type="entry name" value="Winged helix' DNA-binding domain"/>
    <property type="match status" value="1"/>
</dbReference>
<evidence type="ECO:0000259" key="5">
    <source>
        <dbReference type="PROSITE" id="PS50949"/>
    </source>
</evidence>
<dbReference type="Proteomes" id="UP000000245">
    <property type="component" value="Chromosome"/>
</dbReference>
<dbReference type="AlphaFoldDB" id="A5FZC2"/>
<dbReference type="SUPFAM" id="SSF64288">
    <property type="entry name" value="Chorismate lyase-like"/>
    <property type="match status" value="1"/>
</dbReference>
<evidence type="ECO:0000256" key="3">
    <source>
        <dbReference type="ARBA" id="ARBA00023163"/>
    </source>
</evidence>
<keyword evidence="3" id="KW-0804">Transcription</keyword>